<keyword evidence="2" id="KW-1185">Reference proteome</keyword>
<accession>A0ABD2NGA0</accession>
<evidence type="ECO:0000313" key="1">
    <source>
        <dbReference type="EMBL" id="KAL3277740.1"/>
    </source>
</evidence>
<reference evidence="1 2" key="1">
    <citation type="journal article" date="2021" name="BMC Biol.">
        <title>Horizontally acquired antibacterial genes associated with adaptive radiation of ladybird beetles.</title>
        <authorList>
            <person name="Li H.S."/>
            <person name="Tang X.F."/>
            <person name="Huang Y.H."/>
            <person name="Xu Z.Y."/>
            <person name="Chen M.L."/>
            <person name="Du X.Y."/>
            <person name="Qiu B.Y."/>
            <person name="Chen P.T."/>
            <person name="Zhang W."/>
            <person name="Slipinski A."/>
            <person name="Escalona H.E."/>
            <person name="Waterhouse R.M."/>
            <person name="Zwick A."/>
            <person name="Pang H."/>
        </authorList>
    </citation>
    <scope>NUCLEOTIDE SEQUENCE [LARGE SCALE GENOMIC DNA]</scope>
    <source>
        <strain evidence="1">SYSU2018</strain>
    </source>
</reference>
<sequence>MPAIDDKVKTVVRNDTVPDDSGEDRLLSKYKCEEETLPITMNFILRISCLAFIFTAVRGIPVLTQFNLVQSPSFFAPQPLQAQPTPGILYPDVAQKDLSHPAVSRNALAESQYPPELLNDFYKNPVIAAKLAKESWFTNKEFPVYHREAEKIPRQKIYEIIDRIVNH</sequence>
<gene>
    <name evidence="1" type="ORF">HHI36_013080</name>
</gene>
<evidence type="ECO:0000313" key="2">
    <source>
        <dbReference type="Proteomes" id="UP001516400"/>
    </source>
</evidence>
<organism evidence="1 2">
    <name type="scientific">Cryptolaemus montrouzieri</name>
    <dbReference type="NCBI Taxonomy" id="559131"/>
    <lineage>
        <taxon>Eukaryota</taxon>
        <taxon>Metazoa</taxon>
        <taxon>Ecdysozoa</taxon>
        <taxon>Arthropoda</taxon>
        <taxon>Hexapoda</taxon>
        <taxon>Insecta</taxon>
        <taxon>Pterygota</taxon>
        <taxon>Neoptera</taxon>
        <taxon>Endopterygota</taxon>
        <taxon>Coleoptera</taxon>
        <taxon>Polyphaga</taxon>
        <taxon>Cucujiformia</taxon>
        <taxon>Coccinelloidea</taxon>
        <taxon>Coccinellidae</taxon>
        <taxon>Scymninae</taxon>
        <taxon>Scymnini</taxon>
        <taxon>Cryptolaemus</taxon>
    </lineage>
</organism>
<dbReference type="Proteomes" id="UP001516400">
    <property type="component" value="Unassembled WGS sequence"/>
</dbReference>
<comment type="caution">
    <text evidence="1">The sequence shown here is derived from an EMBL/GenBank/DDBJ whole genome shotgun (WGS) entry which is preliminary data.</text>
</comment>
<name>A0ABD2NGA0_9CUCU</name>
<protein>
    <submittedName>
        <fullName evidence="1">Uncharacterized protein</fullName>
    </submittedName>
</protein>
<dbReference type="EMBL" id="JABFTP020000103">
    <property type="protein sequence ID" value="KAL3277740.1"/>
    <property type="molecule type" value="Genomic_DNA"/>
</dbReference>
<dbReference type="AlphaFoldDB" id="A0ABD2NGA0"/>
<proteinExistence type="predicted"/>